<proteinExistence type="predicted"/>
<name>A0A2X3IK53_9ENTR</name>
<evidence type="ECO:0000313" key="1">
    <source>
        <dbReference type="EMBL" id="SQC92678.1"/>
    </source>
</evidence>
<dbReference type="Proteomes" id="UP000251197">
    <property type="component" value="Unassembled WGS sequence"/>
</dbReference>
<organism evidence="1 2">
    <name type="scientific">Cedecea neteri</name>
    <dbReference type="NCBI Taxonomy" id="158822"/>
    <lineage>
        <taxon>Bacteria</taxon>
        <taxon>Pseudomonadati</taxon>
        <taxon>Pseudomonadota</taxon>
        <taxon>Gammaproteobacteria</taxon>
        <taxon>Enterobacterales</taxon>
        <taxon>Enterobacteriaceae</taxon>
        <taxon>Cedecea</taxon>
    </lineage>
</organism>
<dbReference type="AlphaFoldDB" id="A0A2X3IK53"/>
<protein>
    <submittedName>
        <fullName evidence="1">Uncharacterized protein</fullName>
    </submittedName>
</protein>
<evidence type="ECO:0000313" key="2">
    <source>
        <dbReference type="Proteomes" id="UP000251197"/>
    </source>
</evidence>
<dbReference type="EMBL" id="UAVU01000009">
    <property type="protein sequence ID" value="SQC92678.1"/>
    <property type="molecule type" value="Genomic_DNA"/>
</dbReference>
<reference evidence="1 2" key="1">
    <citation type="submission" date="2018-06" db="EMBL/GenBank/DDBJ databases">
        <authorList>
            <consortium name="Pathogen Informatics"/>
            <person name="Doyle S."/>
        </authorList>
    </citation>
    <scope>NUCLEOTIDE SEQUENCE [LARGE SCALE GENOMIC DNA]</scope>
    <source>
        <strain evidence="1 2">NCTC12120</strain>
    </source>
</reference>
<sequence>MGVSTGPSLIDERKIPDAMPFSREGNQLLMVEVTPIGSGPSATPNSIRQIFNCTIEPTMPVKAVAIEVKIIAMLNTFRTPKREINQAEGSCTSA</sequence>
<accession>A0A2X3IK53</accession>
<gene>
    <name evidence="1" type="ORF">NCTC12120_05878</name>
</gene>